<dbReference type="AlphaFoldDB" id="B4MDR1"/>
<dbReference type="eggNOG" id="ENOG502T7XV">
    <property type="taxonomic scope" value="Eukaryota"/>
</dbReference>
<sequence length="165" mass="19740">MHKELTVSIPRFVKNEKGEWVVTIWGITWGKVYQDTRFNMNKRFTILRQQIEKNMVTDYYPSFTSLSTVCVGRSTIYNLPKVIDYLQRLVYTNAHKHRPIWTGLRRQMYLQGNSDECHSPKIIRWQDYMDCALRRNQRMEYLIPKYPLHQVGATYAGTETVKRRS</sequence>
<dbReference type="Proteomes" id="UP000008792">
    <property type="component" value="Unassembled WGS sequence"/>
</dbReference>
<dbReference type="InParanoid" id="B4MDR1"/>
<dbReference type="EMBL" id="CH940661">
    <property type="protein sequence ID" value="EDW71322.1"/>
    <property type="molecule type" value="Genomic_DNA"/>
</dbReference>
<dbReference type="OrthoDB" id="7882950at2759"/>
<keyword evidence="2" id="KW-1185">Reference proteome</keyword>
<protein>
    <submittedName>
        <fullName evidence="1">Uncharacterized protein</fullName>
    </submittedName>
</protein>
<organism evidence="1 2">
    <name type="scientific">Drosophila virilis</name>
    <name type="common">Fruit fly</name>
    <dbReference type="NCBI Taxonomy" id="7244"/>
    <lineage>
        <taxon>Eukaryota</taxon>
        <taxon>Metazoa</taxon>
        <taxon>Ecdysozoa</taxon>
        <taxon>Arthropoda</taxon>
        <taxon>Hexapoda</taxon>
        <taxon>Insecta</taxon>
        <taxon>Pterygota</taxon>
        <taxon>Neoptera</taxon>
        <taxon>Endopterygota</taxon>
        <taxon>Diptera</taxon>
        <taxon>Brachycera</taxon>
        <taxon>Muscomorpha</taxon>
        <taxon>Ephydroidea</taxon>
        <taxon>Drosophilidae</taxon>
        <taxon>Drosophila</taxon>
    </lineage>
</organism>
<name>B4MDR1_DROVI</name>
<gene>
    <name evidence="1" type="primary">Dvir\GJ16126</name>
    <name evidence="1" type="ORF">Dvir_GJ16126</name>
</gene>
<proteinExistence type="predicted"/>
<dbReference type="OMA" id="NQRMEYL"/>
<dbReference type="HOGENOM" id="CLU_128402_0_0_1"/>
<dbReference type="KEGG" id="dvi:6635691"/>
<reference evidence="1 2" key="1">
    <citation type="journal article" date="2007" name="Nature">
        <title>Evolution of genes and genomes on the Drosophila phylogeny.</title>
        <authorList>
            <consortium name="Drosophila 12 Genomes Consortium"/>
            <person name="Clark A.G."/>
            <person name="Eisen M.B."/>
            <person name="Smith D.R."/>
            <person name="Bergman C.M."/>
            <person name="Oliver B."/>
            <person name="Markow T.A."/>
            <person name="Kaufman T.C."/>
            <person name="Kellis M."/>
            <person name="Gelbart W."/>
            <person name="Iyer V.N."/>
            <person name="Pollard D.A."/>
            <person name="Sackton T.B."/>
            <person name="Larracuente A.M."/>
            <person name="Singh N.D."/>
            <person name="Abad J.P."/>
            <person name="Abt D.N."/>
            <person name="Adryan B."/>
            <person name="Aguade M."/>
            <person name="Akashi H."/>
            <person name="Anderson W.W."/>
            <person name="Aquadro C.F."/>
            <person name="Ardell D.H."/>
            <person name="Arguello R."/>
            <person name="Artieri C.G."/>
            <person name="Barbash D.A."/>
            <person name="Barker D."/>
            <person name="Barsanti P."/>
            <person name="Batterham P."/>
            <person name="Batzoglou S."/>
            <person name="Begun D."/>
            <person name="Bhutkar A."/>
            <person name="Blanco E."/>
            <person name="Bosak S.A."/>
            <person name="Bradley R.K."/>
            <person name="Brand A.D."/>
            <person name="Brent M.R."/>
            <person name="Brooks A.N."/>
            <person name="Brown R.H."/>
            <person name="Butlin R.K."/>
            <person name="Caggese C."/>
            <person name="Calvi B.R."/>
            <person name="Bernardo de Carvalho A."/>
            <person name="Caspi A."/>
            <person name="Castrezana S."/>
            <person name="Celniker S.E."/>
            <person name="Chang J.L."/>
            <person name="Chapple C."/>
            <person name="Chatterji S."/>
            <person name="Chinwalla A."/>
            <person name="Civetta A."/>
            <person name="Clifton S.W."/>
            <person name="Comeron J.M."/>
            <person name="Costello J.C."/>
            <person name="Coyne J.A."/>
            <person name="Daub J."/>
            <person name="David R.G."/>
            <person name="Delcher A.L."/>
            <person name="Delehaunty K."/>
            <person name="Do C.B."/>
            <person name="Ebling H."/>
            <person name="Edwards K."/>
            <person name="Eickbush T."/>
            <person name="Evans J.D."/>
            <person name="Filipski A."/>
            <person name="Findeiss S."/>
            <person name="Freyhult E."/>
            <person name="Fulton L."/>
            <person name="Fulton R."/>
            <person name="Garcia A.C."/>
            <person name="Gardiner A."/>
            <person name="Garfield D.A."/>
            <person name="Garvin B.E."/>
            <person name="Gibson G."/>
            <person name="Gilbert D."/>
            <person name="Gnerre S."/>
            <person name="Godfrey J."/>
            <person name="Good R."/>
            <person name="Gotea V."/>
            <person name="Gravely B."/>
            <person name="Greenberg A.J."/>
            <person name="Griffiths-Jones S."/>
            <person name="Gross S."/>
            <person name="Guigo R."/>
            <person name="Gustafson E.A."/>
            <person name="Haerty W."/>
            <person name="Hahn M.W."/>
            <person name="Halligan D.L."/>
            <person name="Halpern A.L."/>
            <person name="Halter G.M."/>
            <person name="Han M.V."/>
            <person name="Heger A."/>
            <person name="Hillier L."/>
            <person name="Hinrichs A.S."/>
            <person name="Holmes I."/>
            <person name="Hoskins R.A."/>
            <person name="Hubisz M.J."/>
            <person name="Hultmark D."/>
            <person name="Huntley M.A."/>
            <person name="Jaffe D.B."/>
            <person name="Jagadeeshan S."/>
            <person name="Jeck W.R."/>
            <person name="Johnson J."/>
            <person name="Jones C.D."/>
            <person name="Jordan W.C."/>
            <person name="Karpen G.H."/>
            <person name="Kataoka E."/>
            <person name="Keightley P.D."/>
            <person name="Kheradpour P."/>
            <person name="Kirkness E.F."/>
            <person name="Koerich L.B."/>
            <person name="Kristiansen K."/>
            <person name="Kudrna D."/>
            <person name="Kulathinal R.J."/>
            <person name="Kumar S."/>
            <person name="Kwok R."/>
            <person name="Lander E."/>
            <person name="Langley C.H."/>
            <person name="Lapoint R."/>
            <person name="Lazzaro B.P."/>
            <person name="Lee S.J."/>
            <person name="Levesque L."/>
            <person name="Li R."/>
            <person name="Lin C.F."/>
            <person name="Lin M.F."/>
            <person name="Lindblad-Toh K."/>
            <person name="Llopart A."/>
            <person name="Long M."/>
            <person name="Low L."/>
            <person name="Lozovsky E."/>
            <person name="Lu J."/>
            <person name="Luo M."/>
            <person name="Machado C.A."/>
            <person name="Makalowski W."/>
            <person name="Marzo M."/>
            <person name="Matsuda M."/>
            <person name="Matzkin L."/>
            <person name="McAllister B."/>
            <person name="McBride C.S."/>
            <person name="McKernan B."/>
            <person name="McKernan K."/>
            <person name="Mendez-Lago M."/>
            <person name="Minx P."/>
            <person name="Mollenhauer M.U."/>
            <person name="Montooth K."/>
            <person name="Mount S.M."/>
            <person name="Mu X."/>
            <person name="Myers E."/>
            <person name="Negre B."/>
            <person name="Newfeld S."/>
            <person name="Nielsen R."/>
            <person name="Noor M.A."/>
            <person name="O'Grady P."/>
            <person name="Pachter L."/>
            <person name="Papaceit M."/>
            <person name="Parisi M.J."/>
            <person name="Parisi M."/>
            <person name="Parts L."/>
            <person name="Pedersen J.S."/>
            <person name="Pesole G."/>
            <person name="Phillippy A.M."/>
            <person name="Ponting C.P."/>
            <person name="Pop M."/>
            <person name="Porcelli D."/>
            <person name="Powell J.R."/>
            <person name="Prohaska S."/>
            <person name="Pruitt K."/>
            <person name="Puig M."/>
            <person name="Quesneville H."/>
            <person name="Ram K.R."/>
            <person name="Rand D."/>
            <person name="Rasmussen M.D."/>
            <person name="Reed L.K."/>
            <person name="Reenan R."/>
            <person name="Reily A."/>
            <person name="Remington K.A."/>
            <person name="Rieger T.T."/>
            <person name="Ritchie M.G."/>
            <person name="Robin C."/>
            <person name="Rogers Y.H."/>
            <person name="Rohde C."/>
            <person name="Rozas J."/>
            <person name="Rubenfield M.J."/>
            <person name="Ruiz A."/>
            <person name="Russo S."/>
            <person name="Salzberg S.L."/>
            <person name="Sanchez-Gracia A."/>
            <person name="Saranga D.J."/>
            <person name="Sato H."/>
            <person name="Schaeffer S.W."/>
            <person name="Schatz M.C."/>
            <person name="Schlenke T."/>
            <person name="Schwartz R."/>
            <person name="Segarra C."/>
            <person name="Singh R.S."/>
            <person name="Sirot L."/>
            <person name="Sirota M."/>
            <person name="Sisneros N.B."/>
            <person name="Smith C.D."/>
            <person name="Smith T.F."/>
            <person name="Spieth J."/>
            <person name="Stage D.E."/>
            <person name="Stark A."/>
            <person name="Stephan W."/>
            <person name="Strausberg R.L."/>
            <person name="Strempel S."/>
            <person name="Sturgill D."/>
            <person name="Sutton G."/>
            <person name="Sutton G.G."/>
            <person name="Tao W."/>
            <person name="Teichmann S."/>
            <person name="Tobari Y.N."/>
            <person name="Tomimura Y."/>
            <person name="Tsolas J.M."/>
            <person name="Valente V.L."/>
            <person name="Venter E."/>
            <person name="Venter J.C."/>
            <person name="Vicario S."/>
            <person name="Vieira F.G."/>
            <person name="Vilella A.J."/>
            <person name="Villasante A."/>
            <person name="Walenz B."/>
            <person name="Wang J."/>
            <person name="Wasserman M."/>
            <person name="Watts T."/>
            <person name="Wilson D."/>
            <person name="Wilson R.K."/>
            <person name="Wing R.A."/>
            <person name="Wolfner M.F."/>
            <person name="Wong A."/>
            <person name="Wong G.K."/>
            <person name="Wu C.I."/>
            <person name="Wu G."/>
            <person name="Yamamoto D."/>
            <person name="Yang H.P."/>
            <person name="Yang S.P."/>
            <person name="Yorke J.A."/>
            <person name="Yoshida K."/>
            <person name="Zdobnov E."/>
            <person name="Zhang P."/>
            <person name="Zhang Y."/>
            <person name="Zimin A.V."/>
            <person name="Baldwin J."/>
            <person name="Abdouelleil A."/>
            <person name="Abdulkadir J."/>
            <person name="Abebe A."/>
            <person name="Abera B."/>
            <person name="Abreu J."/>
            <person name="Acer S.C."/>
            <person name="Aftuck L."/>
            <person name="Alexander A."/>
            <person name="An P."/>
            <person name="Anderson E."/>
            <person name="Anderson S."/>
            <person name="Arachi H."/>
            <person name="Azer M."/>
            <person name="Bachantsang P."/>
            <person name="Barry A."/>
            <person name="Bayul T."/>
            <person name="Berlin A."/>
            <person name="Bessette D."/>
            <person name="Bloom T."/>
            <person name="Blye J."/>
            <person name="Boguslavskiy L."/>
            <person name="Bonnet C."/>
            <person name="Boukhgalter B."/>
            <person name="Bourzgui I."/>
            <person name="Brown A."/>
            <person name="Cahill P."/>
            <person name="Channer S."/>
            <person name="Cheshatsang Y."/>
            <person name="Chuda L."/>
            <person name="Citroen M."/>
            <person name="Collymore A."/>
            <person name="Cooke P."/>
            <person name="Costello M."/>
            <person name="D'Aco K."/>
            <person name="Daza R."/>
            <person name="De Haan G."/>
            <person name="DeGray S."/>
            <person name="DeMaso C."/>
            <person name="Dhargay N."/>
            <person name="Dooley K."/>
            <person name="Dooley E."/>
            <person name="Doricent M."/>
            <person name="Dorje P."/>
            <person name="Dorjee K."/>
            <person name="Dupes A."/>
            <person name="Elong R."/>
            <person name="Falk J."/>
            <person name="Farina A."/>
            <person name="Faro S."/>
            <person name="Ferguson D."/>
            <person name="Fisher S."/>
            <person name="Foley C.D."/>
            <person name="Franke A."/>
            <person name="Friedrich D."/>
            <person name="Gadbois L."/>
            <person name="Gearin G."/>
            <person name="Gearin C.R."/>
            <person name="Giannoukos G."/>
            <person name="Goode T."/>
            <person name="Graham J."/>
            <person name="Grandbois E."/>
            <person name="Grewal S."/>
            <person name="Gyaltsen K."/>
            <person name="Hafez N."/>
            <person name="Hagos B."/>
            <person name="Hall J."/>
            <person name="Henson C."/>
            <person name="Hollinger A."/>
            <person name="Honan T."/>
            <person name="Huard M.D."/>
            <person name="Hughes L."/>
            <person name="Hurhula B."/>
            <person name="Husby M.E."/>
            <person name="Kamat A."/>
            <person name="Kanga B."/>
            <person name="Kashin S."/>
            <person name="Khazanovich D."/>
            <person name="Kisner P."/>
            <person name="Lance K."/>
            <person name="Lara M."/>
            <person name="Lee W."/>
            <person name="Lennon N."/>
            <person name="Letendre F."/>
            <person name="LeVine R."/>
            <person name="Lipovsky A."/>
            <person name="Liu X."/>
            <person name="Liu J."/>
            <person name="Liu S."/>
            <person name="Lokyitsang T."/>
            <person name="Lokyitsang Y."/>
            <person name="Lubonja R."/>
            <person name="Lui A."/>
            <person name="MacDonald P."/>
            <person name="Magnisalis V."/>
            <person name="Maru K."/>
            <person name="Matthews C."/>
            <person name="McCusker W."/>
            <person name="McDonough S."/>
            <person name="Mehta T."/>
            <person name="Meldrim J."/>
            <person name="Meneus L."/>
            <person name="Mihai O."/>
            <person name="Mihalev A."/>
            <person name="Mihova T."/>
            <person name="Mittelman R."/>
            <person name="Mlenga V."/>
            <person name="Montmayeur A."/>
            <person name="Mulrain L."/>
            <person name="Navidi A."/>
            <person name="Naylor J."/>
            <person name="Negash T."/>
            <person name="Nguyen T."/>
            <person name="Nguyen N."/>
            <person name="Nicol R."/>
            <person name="Norbu C."/>
            <person name="Norbu N."/>
            <person name="Novod N."/>
            <person name="O'Neill B."/>
            <person name="Osman S."/>
            <person name="Markiewicz E."/>
            <person name="Oyono O.L."/>
            <person name="Patti C."/>
            <person name="Phunkhang P."/>
            <person name="Pierre F."/>
            <person name="Priest M."/>
            <person name="Raghuraman S."/>
            <person name="Rege F."/>
            <person name="Reyes R."/>
            <person name="Rise C."/>
            <person name="Rogov P."/>
            <person name="Ross K."/>
            <person name="Ryan E."/>
            <person name="Settipalli S."/>
            <person name="Shea T."/>
            <person name="Sherpa N."/>
            <person name="Shi L."/>
            <person name="Shih D."/>
            <person name="Sparrow T."/>
            <person name="Spaulding J."/>
            <person name="Stalker J."/>
            <person name="Stange-Thomann N."/>
            <person name="Stavropoulos S."/>
            <person name="Stone C."/>
            <person name="Strader C."/>
            <person name="Tesfaye S."/>
            <person name="Thomson T."/>
            <person name="Thoulutsang Y."/>
            <person name="Thoulutsang D."/>
            <person name="Topham K."/>
            <person name="Topping I."/>
            <person name="Tsamla T."/>
            <person name="Vassiliev H."/>
            <person name="Vo A."/>
            <person name="Wangchuk T."/>
            <person name="Wangdi T."/>
            <person name="Weiand M."/>
            <person name="Wilkinson J."/>
            <person name="Wilson A."/>
            <person name="Yadav S."/>
            <person name="Young G."/>
            <person name="Yu Q."/>
            <person name="Zembek L."/>
            <person name="Zhong D."/>
            <person name="Zimmer A."/>
            <person name="Zwirko Z."/>
            <person name="Jaffe D.B."/>
            <person name="Alvarez P."/>
            <person name="Brockman W."/>
            <person name="Butler J."/>
            <person name="Chin C."/>
            <person name="Gnerre S."/>
            <person name="Grabherr M."/>
            <person name="Kleber M."/>
            <person name="Mauceli E."/>
            <person name="MacCallum I."/>
        </authorList>
    </citation>
    <scope>NUCLEOTIDE SEQUENCE [LARGE SCALE GENOMIC DNA]</scope>
    <source>
        <strain evidence="2">Tucson 15010-1051.87</strain>
    </source>
</reference>
<dbReference type="PhylomeDB" id="B4MDR1"/>
<evidence type="ECO:0000313" key="2">
    <source>
        <dbReference type="Proteomes" id="UP000008792"/>
    </source>
</evidence>
<accession>B4MDR1</accession>
<evidence type="ECO:0000313" key="1">
    <source>
        <dbReference type="EMBL" id="EDW71322.1"/>
    </source>
</evidence>